<dbReference type="Proteomes" id="UP001155027">
    <property type="component" value="Unassembled WGS sequence"/>
</dbReference>
<protein>
    <submittedName>
        <fullName evidence="3">Uncharacterized SAM-binding protein YcdF (DUF218 family)</fullName>
    </submittedName>
</protein>
<dbReference type="InterPro" id="IPR014729">
    <property type="entry name" value="Rossmann-like_a/b/a_fold"/>
</dbReference>
<feature type="transmembrane region" description="Helical" evidence="1">
    <location>
        <begin position="12"/>
        <end position="33"/>
    </location>
</feature>
<evidence type="ECO:0000313" key="4">
    <source>
        <dbReference type="Proteomes" id="UP001155027"/>
    </source>
</evidence>
<comment type="caution">
    <text evidence="3">The sequence shown here is derived from an EMBL/GenBank/DDBJ whole genome shotgun (WGS) entry which is preliminary data.</text>
</comment>
<reference evidence="3" key="1">
    <citation type="submission" date="2022-08" db="EMBL/GenBank/DDBJ databases">
        <title>Genomic Encyclopedia of Type Strains, Phase V (KMG-V): Genome sequencing to study the core and pangenomes of soil and plant-associated prokaryotes.</title>
        <authorList>
            <person name="Whitman W."/>
        </authorList>
    </citation>
    <scope>NUCLEOTIDE SEQUENCE</scope>
    <source>
        <strain evidence="3">0</strain>
    </source>
</reference>
<accession>A0A9X2PZX0</accession>
<dbReference type="GO" id="GO:0005886">
    <property type="term" value="C:plasma membrane"/>
    <property type="evidence" value="ECO:0007669"/>
    <property type="project" value="TreeGrafter"/>
</dbReference>
<sequence>MSLFVTKLLSLFVHPLSLGMVFVGTGIVVGNWWRRSGMALLVGGVLVLWVASAPLVSDWLRGRLEGQHPPTRVDSLPSAEAAVVLGGGVSPPRPPRIHPDLNDAADRVWHAARLYHAGKVPLVIASGGTQPWKRPDAREAPATNVLLQDWGVSGDAILLESKSANTYENATRTAELLDRRGLNCVLLVTSALHMPRALAVFRSAGIKAVPAPTDVQVGDRNYTVLDVLPDAGALAGSTAAIREYVGYLVYDWRGWIDGPAGSPNARDATARCSPSASAPVR</sequence>
<dbReference type="PANTHER" id="PTHR30336">
    <property type="entry name" value="INNER MEMBRANE PROTEIN, PROBABLE PERMEASE"/>
    <property type="match status" value="1"/>
</dbReference>
<dbReference type="RefSeq" id="WP_259079588.1">
    <property type="nucleotide sequence ID" value="NZ_JANUAU010000002.1"/>
</dbReference>
<evidence type="ECO:0000259" key="2">
    <source>
        <dbReference type="Pfam" id="PF02698"/>
    </source>
</evidence>
<dbReference type="InterPro" id="IPR003848">
    <property type="entry name" value="DUF218"/>
</dbReference>
<dbReference type="EMBL" id="JANUAU010000002">
    <property type="protein sequence ID" value="MCS3676976.1"/>
    <property type="molecule type" value="Genomic_DNA"/>
</dbReference>
<keyword evidence="1" id="KW-0472">Membrane</keyword>
<organism evidence="3 4">
    <name type="scientific">Salinibacter ruber</name>
    <dbReference type="NCBI Taxonomy" id="146919"/>
    <lineage>
        <taxon>Bacteria</taxon>
        <taxon>Pseudomonadati</taxon>
        <taxon>Rhodothermota</taxon>
        <taxon>Rhodothermia</taxon>
        <taxon>Rhodothermales</taxon>
        <taxon>Salinibacteraceae</taxon>
        <taxon>Salinibacter</taxon>
    </lineage>
</organism>
<dbReference type="InterPro" id="IPR051599">
    <property type="entry name" value="Cell_Envelope_Assoc"/>
</dbReference>
<dbReference type="CDD" id="cd06259">
    <property type="entry name" value="YdcF-like"/>
    <property type="match status" value="1"/>
</dbReference>
<dbReference type="AlphaFoldDB" id="A0A9X2PZX0"/>
<keyword evidence="1" id="KW-0812">Transmembrane</keyword>
<gene>
    <name evidence="3" type="ORF">GGP71_000883</name>
</gene>
<dbReference type="GO" id="GO:0043164">
    <property type="term" value="P:Gram-negative-bacterium-type cell wall biogenesis"/>
    <property type="evidence" value="ECO:0007669"/>
    <property type="project" value="TreeGrafter"/>
</dbReference>
<dbReference type="GO" id="GO:0000270">
    <property type="term" value="P:peptidoglycan metabolic process"/>
    <property type="evidence" value="ECO:0007669"/>
    <property type="project" value="TreeGrafter"/>
</dbReference>
<dbReference type="Pfam" id="PF02698">
    <property type="entry name" value="DUF218"/>
    <property type="match status" value="1"/>
</dbReference>
<evidence type="ECO:0000256" key="1">
    <source>
        <dbReference type="SAM" id="Phobius"/>
    </source>
</evidence>
<feature type="transmembrane region" description="Helical" evidence="1">
    <location>
        <begin position="39"/>
        <end position="60"/>
    </location>
</feature>
<dbReference type="PANTHER" id="PTHR30336:SF4">
    <property type="entry name" value="ENVELOPE BIOGENESIS FACTOR ELYC"/>
    <property type="match status" value="1"/>
</dbReference>
<proteinExistence type="predicted"/>
<feature type="domain" description="DUF218" evidence="2">
    <location>
        <begin position="81"/>
        <end position="246"/>
    </location>
</feature>
<name>A0A9X2PZX0_9BACT</name>
<evidence type="ECO:0000313" key="3">
    <source>
        <dbReference type="EMBL" id="MCS3676976.1"/>
    </source>
</evidence>
<keyword evidence="1" id="KW-1133">Transmembrane helix</keyword>
<dbReference type="Gene3D" id="3.40.50.620">
    <property type="entry name" value="HUPs"/>
    <property type="match status" value="1"/>
</dbReference>